<comment type="caution">
    <text evidence="2">The sequence shown here is derived from an EMBL/GenBank/DDBJ whole genome shotgun (WGS) entry which is preliminary data.</text>
</comment>
<accession>A0A1C7LXR3</accession>
<sequence>MRRSSSLSTAAAFEPHRSPSSPKLPYRPSYQDKRLNSLPNRTVKFDVKSLNLHLSSRVQDVLACAEAMWDYVVDYQMGASPRVPPNSPPPFHQQPVRLDSSPELARSASVGADPIKSALMNLTRDEFDALLTRFELDMQDSINLSMVVEDRLAWAPVTPSRTEERKAFDELCAAWDRYQNVHGREDRSRGSTDTVRPQESHPYADANVASSPPRKDVASAEYEDSLKGGHGDEDVRASSRLPAIPPSHRLNRSARVFVAWKA</sequence>
<dbReference type="Proteomes" id="UP000092993">
    <property type="component" value="Unassembled WGS sequence"/>
</dbReference>
<reference evidence="2 3" key="1">
    <citation type="submission" date="2016-03" db="EMBL/GenBank/DDBJ databases">
        <title>Whole genome sequencing of Grifola frondosa 9006-11.</title>
        <authorList>
            <person name="Min B."/>
            <person name="Park H."/>
            <person name="Kim J.-G."/>
            <person name="Cho H."/>
            <person name="Oh Y.-L."/>
            <person name="Kong W.-S."/>
            <person name="Choi I.-G."/>
        </authorList>
    </citation>
    <scope>NUCLEOTIDE SEQUENCE [LARGE SCALE GENOMIC DNA]</scope>
    <source>
        <strain evidence="2 3">9006-11</strain>
    </source>
</reference>
<proteinExistence type="predicted"/>
<name>A0A1C7LXR3_GRIFR</name>
<dbReference type="EMBL" id="LUGG01000019">
    <property type="protein sequence ID" value="OBZ68917.1"/>
    <property type="molecule type" value="Genomic_DNA"/>
</dbReference>
<dbReference type="OrthoDB" id="2013972at2759"/>
<protein>
    <submittedName>
        <fullName evidence="2">Uncharacterized protein</fullName>
    </submittedName>
</protein>
<feature type="region of interest" description="Disordered" evidence="1">
    <location>
        <begin position="1"/>
        <end position="37"/>
    </location>
</feature>
<dbReference type="STRING" id="5627.A0A1C7LXR3"/>
<feature type="compositionally biased region" description="Basic and acidic residues" evidence="1">
    <location>
        <begin position="213"/>
        <end position="237"/>
    </location>
</feature>
<dbReference type="AlphaFoldDB" id="A0A1C7LXR3"/>
<feature type="region of interest" description="Disordered" evidence="1">
    <location>
        <begin position="182"/>
        <end position="248"/>
    </location>
</feature>
<evidence type="ECO:0000313" key="2">
    <source>
        <dbReference type="EMBL" id="OBZ68917.1"/>
    </source>
</evidence>
<evidence type="ECO:0000313" key="3">
    <source>
        <dbReference type="Proteomes" id="UP000092993"/>
    </source>
</evidence>
<organism evidence="2 3">
    <name type="scientific">Grifola frondosa</name>
    <name type="common">Maitake</name>
    <name type="synonym">Polyporus frondosus</name>
    <dbReference type="NCBI Taxonomy" id="5627"/>
    <lineage>
        <taxon>Eukaryota</taxon>
        <taxon>Fungi</taxon>
        <taxon>Dikarya</taxon>
        <taxon>Basidiomycota</taxon>
        <taxon>Agaricomycotina</taxon>
        <taxon>Agaricomycetes</taxon>
        <taxon>Polyporales</taxon>
        <taxon>Grifolaceae</taxon>
        <taxon>Grifola</taxon>
    </lineage>
</organism>
<keyword evidence="3" id="KW-1185">Reference proteome</keyword>
<evidence type="ECO:0000256" key="1">
    <source>
        <dbReference type="SAM" id="MobiDB-lite"/>
    </source>
</evidence>
<gene>
    <name evidence="2" type="ORF">A0H81_11125</name>
</gene>